<reference evidence="7 8" key="1">
    <citation type="journal article" date="2024" name="G3 (Bethesda)">
        <title>Genome assembly of Hibiscus sabdariffa L. provides insights into metabolisms of medicinal natural products.</title>
        <authorList>
            <person name="Kim T."/>
        </authorList>
    </citation>
    <scope>NUCLEOTIDE SEQUENCE [LARGE SCALE GENOMIC DNA]</scope>
    <source>
        <strain evidence="7">TK-2024</strain>
        <tissue evidence="7">Old leaves</tissue>
    </source>
</reference>
<keyword evidence="5" id="KW-0833">Ubl conjugation pathway</keyword>
<dbReference type="Proteomes" id="UP001472677">
    <property type="component" value="Unassembled WGS sequence"/>
</dbReference>
<comment type="pathway">
    <text evidence="2">Protein modification; protein ubiquitination.</text>
</comment>
<dbReference type="EMBL" id="JBBPBM010000034">
    <property type="protein sequence ID" value="KAK8532107.1"/>
    <property type="molecule type" value="Genomic_DNA"/>
</dbReference>
<dbReference type="InterPro" id="IPR016024">
    <property type="entry name" value="ARM-type_fold"/>
</dbReference>
<evidence type="ECO:0000313" key="7">
    <source>
        <dbReference type="EMBL" id="KAK8532107.1"/>
    </source>
</evidence>
<keyword evidence="4" id="KW-0808">Transferase</keyword>
<dbReference type="PANTHER" id="PTHR23315:SF265">
    <property type="entry name" value="U-BOX DOMAIN-CONTAINING PROTEIN 46-RELATED"/>
    <property type="match status" value="1"/>
</dbReference>
<dbReference type="SMART" id="SM00504">
    <property type="entry name" value="Ubox"/>
    <property type="match status" value="1"/>
</dbReference>
<feature type="domain" description="U-box" evidence="6">
    <location>
        <begin position="122"/>
        <end position="196"/>
    </location>
</feature>
<evidence type="ECO:0000256" key="5">
    <source>
        <dbReference type="ARBA" id="ARBA00022786"/>
    </source>
</evidence>
<dbReference type="Pfam" id="PF25598">
    <property type="entry name" value="ARM_PUB"/>
    <property type="match status" value="1"/>
</dbReference>
<keyword evidence="8" id="KW-1185">Reference proteome</keyword>
<dbReference type="PROSITE" id="PS51698">
    <property type="entry name" value="U_BOX"/>
    <property type="match status" value="1"/>
</dbReference>
<dbReference type="InterPro" id="IPR011989">
    <property type="entry name" value="ARM-like"/>
</dbReference>
<organism evidence="7 8">
    <name type="scientific">Hibiscus sabdariffa</name>
    <name type="common">roselle</name>
    <dbReference type="NCBI Taxonomy" id="183260"/>
    <lineage>
        <taxon>Eukaryota</taxon>
        <taxon>Viridiplantae</taxon>
        <taxon>Streptophyta</taxon>
        <taxon>Embryophyta</taxon>
        <taxon>Tracheophyta</taxon>
        <taxon>Spermatophyta</taxon>
        <taxon>Magnoliopsida</taxon>
        <taxon>eudicotyledons</taxon>
        <taxon>Gunneridae</taxon>
        <taxon>Pentapetalae</taxon>
        <taxon>rosids</taxon>
        <taxon>malvids</taxon>
        <taxon>Malvales</taxon>
        <taxon>Malvaceae</taxon>
        <taxon>Malvoideae</taxon>
        <taxon>Hibiscus</taxon>
    </lineage>
</organism>
<evidence type="ECO:0000259" key="6">
    <source>
        <dbReference type="PROSITE" id="PS51698"/>
    </source>
</evidence>
<dbReference type="Gene3D" id="3.30.40.10">
    <property type="entry name" value="Zinc/RING finger domain, C3HC4 (zinc finger)"/>
    <property type="match status" value="1"/>
</dbReference>
<dbReference type="CDD" id="cd16664">
    <property type="entry name" value="RING-Ubox_PUB"/>
    <property type="match status" value="1"/>
</dbReference>
<proteinExistence type="predicted"/>
<dbReference type="InterPro" id="IPR013083">
    <property type="entry name" value="Znf_RING/FYVE/PHD"/>
</dbReference>
<comment type="catalytic activity">
    <reaction evidence="1">
        <text>S-ubiquitinyl-[E2 ubiquitin-conjugating enzyme]-L-cysteine + [acceptor protein]-L-lysine = [E2 ubiquitin-conjugating enzyme]-L-cysteine + N(6)-ubiquitinyl-[acceptor protein]-L-lysine.</text>
        <dbReference type="EC" id="2.3.2.27"/>
    </reaction>
</comment>
<evidence type="ECO:0000256" key="4">
    <source>
        <dbReference type="ARBA" id="ARBA00022679"/>
    </source>
</evidence>
<dbReference type="Pfam" id="PF04564">
    <property type="entry name" value="U-box"/>
    <property type="match status" value="1"/>
</dbReference>
<dbReference type="SUPFAM" id="SSF57850">
    <property type="entry name" value="RING/U-box"/>
    <property type="match status" value="1"/>
</dbReference>
<sequence>MAEKEETEAVGGGGEETELKKELESFVKTMLEEDDHGWFCNIFFPKETPVKIAEKEESEAAEGGGGGGKETELKKELESLVKTMLEEDDYGIEKTVEAIRILNRLNELKLKKPVGLGLDDSILSEMFKCYLSGEIMGDPVVLASGQTYDRPYIENWLNEGNLTCPRSKQVLSHSILTPNCLVQELISCWCKGSVIAVPESHQDVGGEMITKMDRILLNSLLGKMSSSRSDQKEAAKELRRLTKAKPSYRAVFCELPDAISRLLSPLSENRVELVPQLQEDLITTLLNLSIHDNNKKAVAENPVAVRLLIESMKFGTTETRKNAAAALFTLSALDSNKLIIGNSRAPEALLELLHGGHPLEMKDAASAILNLCMNDENKKQFIEIGAVEVILQKLKESILVDELLRILALLSTHVNAVEQLSEVDTVHCLLRIIRDSNSRRTKENCVAVLFAVCWSNKTMLKALWKEEMRKKTLAELADTGTRRARRKADGLIARMSKTFPTVRRTAT</sequence>
<dbReference type="PANTHER" id="PTHR23315">
    <property type="entry name" value="U BOX DOMAIN-CONTAINING"/>
    <property type="match status" value="1"/>
</dbReference>
<evidence type="ECO:0000313" key="8">
    <source>
        <dbReference type="Proteomes" id="UP001472677"/>
    </source>
</evidence>
<comment type="caution">
    <text evidence="7">The sequence shown here is derived from an EMBL/GenBank/DDBJ whole genome shotgun (WGS) entry which is preliminary data.</text>
</comment>
<dbReference type="EC" id="2.3.2.27" evidence="3"/>
<accession>A0ABR2D7X4</accession>
<dbReference type="Gene3D" id="1.25.10.10">
    <property type="entry name" value="Leucine-rich Repeat Variant"/>
    <property type="match status" value="1"/>
</dbReference>
<gene>
    <name evidence="7" type="ORF">V6N12_053556</name>
</gene>
<evidence type="ECO:0000256" key="3">
    <source>
        <dbReference type="ARBA" id="ARBA00012483"/>
    </source>
</evidence>
<dbReference type="InterPro" id="IPR045210">
    <property type="entry name" value="RING-Ubox_PUB"/>
</dbReference>
<dbReference type="InterPro" id="IPR058678">
    <property type="entry name" value="ARM_PUB"/>
</dbReference>
<protein>
    <recommendedName>
        <fullName evidence="3">RING-type E3 ubiquitin transferase</fullName>
        <ecNumber evidence="3">2.3.2.27</ecNumber>
    </recommendedName>
</protein>
<name>A0ABR2D7X4_9ROSI</name>
<evidence type="ECO:0000256" key="1">
    <source>
        <dbReference type="ARBA" id="ARBA00000900"/>
    </source>
</evidence>
<dbReference type="InterPro" id="IPR003613">
    <property type="entry name" value="Ubox_domain"/>
</dbReference>
<dbReference type="SUPFAM" id="SSF48371">
    <property type="entry name" value="ARM repeat"/>
    <property type="match status" value="1"/>
</dbReference>
<evidence type="ECO:0000256" key="2">
    <source>
        <dbReference type="ARBA" id="ARBA00004906"/>
    </source>
</evidence>